<name>A0AAE1NAM1_9FABA</name>
<dbReference type="PANTHER" id="PTHR37610:SF55">
    <property type="entry name" value="RETROTRANSPOSON COPIA-LIKE N-TERMINAL DOMAIN-CONTAINING PROTEIN"/>
    <property type="match status" value="1"/>
</dbReference>
<sequence length="113" mass="12442">MATEGSSSVSSLAPSQDPSSCYYMHPNENPSLIHVSSPLIGSNYHHWARAMTVALMSKNKFQFVDGTLPVLATSDPLFQTWQCCNTMVLTWLLRSISPSISQSVIWLNPAIDV</sequence>
<evidence type="ECO:0000259" key="1">
    <source>
        <dbReference type="Pfam" id="PF14244"/>
    </source>
</evidence>
<dbReference type="Proteomes" id="UP001293593">
    <property type="component" value="Unassembled WGS sequence"/>
</dbReference>
<evidence type="ECO:0000313" key="3">
    <source>
        <dbReference type="Proteomes" id="UP001293593"/>
    </source>
</evidence>
<feature type="domain" description="Retrotransposon Copia-like N-terminal" evidence="1">
    <location>
        <begin position="25"/>
        <end position="68"/>
    </location>
</feature>
<protein>
    <recommendedName>
        <fullName evidence="1">Retrotransposon Copia-like N-terminal domain-containing protein</fullName>
    </recommendedName>
</protein>
<gene>
    <name evidence="2" type="ORF">QN277_002314</name>
</gene>
<accession>A0AAE1NAM1</accession>
<dbReference type="EMBL" id="JAWXYG010000001">
    <property type="protein sequence ID" value="KAK4285644.1"/>
    <property type="molecule type" value="Genomic_DNA"/>
</dbReference>
<evidence type="ECO:0000313" key="2">
    <source>
        <dbReference type="EMBL" id="KAK4285644.1"/>
    </source>
</evidence>
<comment type="caution">
    <text evidence="2">The sequence shown here is derived from an EMBL/GenBank/DDBJ whole genome shotgun (WGS) entry which is preliminary data.</text>
</comment>
<proteinExistence type="predicted"/>
<dbReference type="Pfam" id="PF14244">
    <property type="entry name" value="Retrotran_gag_3"/>
    <property type="match status" value="1"/>
</dbReference>
<reference evidence="2" key="1">
    <citation type="submission" date="2023-10" db="EMBL/GenBank/DDBJ databases">
        <title>Chromosome-level genome of the transformable northern wattle, Acacia crassicarpa.</title>
        <authorList>
            <person name="Massaro I."/>
            <person name="Sinha N.R."/>
            <person name="Poethig S."/>
            <person name="Leichty A.R."/>
        </authorList>
    </citation>
    <scope>NUCLEOTIDE SEQUENCE</scope>
    <source>
        <strain evidence="2">Acra3RX</strain>
        <tissue evidence="2">Leaf</tissue>
    </source>
</reference>
<dbReference type="InterPro" id="IPR029472">
    <property type="entry name" value="Copia-like_N"/>
</dbReference>
<keyword evidence="3" id="KW-1185">Reference proteome</keyword>
<dbReference type="PANTHER" id="PTHR37610">
    <property type="entry name" value="CCHC-TYPE DOMAIN-CONTAINING PROTEIN"/>
    <property type="match status" value="1"/>
</dbReference>
<organism evidence="2 3">
    <name type="scientific">Acacia crassicarpa</name>
    <name type="common">northern wattle</name>
    <dbReference type="NCBI Taxonomy" id="499986"/>
    <lineage>
        <taxon>Eukaryota</taxon>
        <taxon>Viridiplantae</taxon>
        <taxon>Streptophyta</taxon>
        <taxon>Embryophyta</taxon>
        <taxon>Tracheophyta</taxon>
        <taxon>Spermatophyta</taxon>
        <taxon>Magnoliopsida</taxon>
        <taxon>eudicotyledons</taxon>
        <taxon>Gunneridae</taxon>
        <taxon>Pentapetalae</taxon>
        <taxon>rosids</taxon>
        <taxon>fabids</taxon>
        <taxon>Fabales</taxon>
        <taxon>Fabaceae</taxon>
        <taxon>Caesalpinioideae</taxon>
        <taxon>mimosoid clade</taxon>
        <taxon>Acacieae</taxon>
        <taxon>Acacia</taxon>
    </lineage>
</organism>
<dbReference type="AlphaFoldDB" id="A0AAE1NAM1"/>